<dbReference type="EC" id="7.2.2.8" evidence="3"/>
<dbReference type="InterPro" id="IPR059000">
    <property type="entry name" value="ATPase_P-type_domA"/>
</dbReference>
<feature type="transmembrane region" description="Helical" evidence="20">
    <location>
        <begin position="100"/>
        <end position="118"/>
    </location>
</feature>
<protein>
    <recommendedName>
        <fullName evidence="3">P-type Cu(+) transporter</fullName>
        <ecNumber evidence="3">7.2.2.8</ecNumber>
    </recommendedName>
    <alternativeName>
        <fullName evidence="18">Cu(+)-exporting ATPase</fullName>
    </alternativeName>
</protein>
<keyword evidence="9 20" id="KW-0547">Nucleotide-binding</keyword>
<dbReference type="Pfam" id="PF00122">
    <property type="entry name" value="E1-E2_ATPase"/>
    <property type="match status" value="1"/>
</dbReference>
<dbReference type="GO" id="GO:0005886">
    <property type="term" value="C:plasma membrane"/>
    <property type="evidence" value="ECO:0007669"/>
    <property type="project" value="UniProtKB-SubCell"/>
</dbReference>
<evidence type="ECO:0000256" key="17">
    <source>
        <dbReference type="ARBA" id="ARBA00023136"/>
    </source>
</evidence>
<dbReference type="InterPro" id="IPR023299">
    <property type="entry name" value="ATPase_P-typ_cyto_dom_N"/>
</dbReference>
<feature type="transmembrane region" description="Helical" evidence="20">
    <location>
        <begin position="342"/>
        <end position="363"/>
    </location>
</feature>
<evidence type="ECO:0000313" key="23">
    <source>
        <dbReference type="Proteomes" id="UP000484164"/>
    </source>
</evidence>
<proteinExistence type="inferred from homology"/>
<dbReference type="InterPro" id="IPR017969">
    <property type="entry name" value="Heavy-metal-associated_CS"/>
</dbReference>
<dbReference type="SUPFAM" id="SSF56784">
    <property type="entry name" value="HAD-like"/>
    <property type="match status" value="1"/>
</dbReference>
<keyword evidence="13" id="KW-1278">Translocase</keyword>
<dbReference type="InterPro" id="IPR001757">
    <property type="entry name" value="P_typ_ATPase"/>
</dbReference>
<dbReference type="GO" id="GO:0005524">
    <property type="term" value="F:ATP binding"/>
    <property type="evidence" value="ECO:0007669"/>
    <property type="project" value="UniProtKB-UniRule"/>
</dbReference>
<evidence type="ECO:0000256" key="18">
    <source>
        <dbReference type="ARBA" id="ARBA00033239"/>
    </source>
</evidence>
<evidence type="ECO:0000256" key="3">
    <source>
        <dbReference type="ARBA" id="ARBA00012517"/>
    </source>
</evidence>
<keyword evidence="6" id="KW-0597">Phosphoprotein</keyword>
<comment type="catalytic activity">
    <reaction evidence="19">
        <text>Cu(+)(in) + ATP + H2O = Cu(+)(out) + ADP + phosphate + H(+)</text>
        <dbReference type="Rhea" id="RHEA:25792"/>
        <dbReference type="ChEBI" id="CHEBI:15377"/>
        <dbReference type="ChEBI" id="CHEBI:15378"/>
        <dbReference type="ChEBI" id="CHEBI:30616"/>
        <dbReference type="ChEBI" id="CHEBI:43474"/>
        <dbReference type="ChEBI" id="CHEBI:49552"/>
        <dbReference type="ChEBI" id="CHEBI:456216"/>
        <dbReference type="EC" id="7.2.2.8"/>
    </reaction>
</comment>
<evidence type="ECO:0000313" key="22">
    <source>
        <dbReference type="EMBL" id="KAB2817871.1"/>
    </source>
</evidence>
<gene>
    <name evidence="22" type="ORF">F8C82_05565</name>
</gene>
<feature type="transmembrane region" description="Helical" evidence="20">
    <location>
        <begin position="189"/>
        <end position="208"/>
    </location>
</feature>
<keyword evidence="14 20" id="KW-1133">Transmembrane helix</keyword>
<evidence type="ECO:0000256" key="19">
    <source>
        <dbReference type="ARBA" id="ARBA00049289"/>
    </source>
</evidence>
<keyword evidence="11 20" id="KW-0067">ATP-binding</keyword>
<evidence type="ECO:0000256" key="20">
    <source>
        <dbReference type="RuleBase" id="RU362081"/>
    </source>
</evidence>
<evidence type="ECO:0000256" key="8">
    <source>
        <dbReference type="ARBA" id="ARBA00022723"/>
    </source>
</evidence>
<dbReference type="PRINTS" id="PR00119">
    <property type="entry name" value="CATATPASE"/>
</dbReference>
<dbReference type="FunFam" id="2.70.150.10:FF:000020">
    <property type="entry name" value="Copper-exporting P-type ATPase A"/>
    <property type="match status" value="1"/>
</dbReference>
<dbReference type="PROSITE" id="PS00154">
    <property type="entry name" value="ATPASE_E1_E2"/>
    <property type="match status" value="1"/>
</dbReference>
<dbReference type="SUPFAM" id="SSF81665">
    <property type="entry name" value="Calcium ATPase, transmembrane domain M"/>
    <property type="match status" value="1"/>
</dbReference>
<dbReference type="InterPro" id="IPR036163">
    <property type="entry name" value="HMA_dom_sf"/>
</dbReference>
<dbReference type="NCBIfam" id="TIGR01525">
    <property type="entry name" value="ATPase-IB_hvy"/>
    <property type="match status" value="1"/>
</dbReference>
<dbReference type="NCBIfam" id="TIGR01511">
    <property type="entry name" value="ATPase-IB1_Cu"/>
    <property type="match status" value="1"/>
</dbReference>
<dbReference type="GO" id="GO:0055070">
    <property type="term" value="P:copper ion homeostasis"/>
    <property type="evidence" value="ECO:0007669"/>
    <property type="project" value="TreeGrafter"/>
</dbReference>
<dbReference type="InterPro" id="IPR008250">
    <property type="entry name" value="ATPase_P-typ_transduc_dom_A_sf"/>
</dbReference>
<dbReference type="InterPro" id="IPR023298">
    <property type="entry name" value="ATPase_P-typ_TM_dom_sf"/>
</dbReference>
<dbReference type="Pfam" id="PF00702">
    <property type="entry name" value="Hydrolase"/>
    <property type="match status" value="1"/>
</dbReference>
<evidence type="ECO:0000256" key="9">
    <source>
        <dbReference type="ARBA" id="ARBA00022741"/>
    </source>
</evidence>
<feature type="domain" description="HMA" evidence="21">
    <location>
        <begin position="3"/>
        <end position="68"/>
    </location>
</feature>
<dbReference type="GO" id="GO:0060003">
    <property type="term" value="P:copper ion export"/>
    <property type="evidence" value="ECO:0007669"/>
    <property type="project" value="UniProtKB-ARBA"/>
</dbReference>
<feature type="transmembrane region" description="Helical" evidence="20">
    <location>
        <begin position="715"/>
        <end position="734"/>
    </location>
</feature>
<dbReference type="InterPro" id="IPR027256">
    <property type="entry name" value="P-typ_ATPase_IB"/>
</dbReference>
<dbReference type="InterPro" id="IPR018303">
    <property type="entry name" value="ATPase_P-typ_P_site"/>
</dbReference>
<feature type="transmembrane region" description="Helical" evidence="20">
    <location>
        <begin position="158"/>
        <end position="177"/>
    </location>
</feature>
<accession>A0A6L3ZJ09</accession>
<dbReference type="SFLD" id="SFLDG00002">
    <property type="entry name" value="C1.7:_P-type_atpase_like"/>
    <property type="match status" value="1"/>
</dbReference>
<dbReference type="PROSITE" id="PS50846">
    <property type="entry name" value="HMA_2"/>
    <property type="match status" value="1"/>
</dbReference>
<comment type="similarity">
    <text evidence="2 20">Belongs to the cation transport ATPase (P-type) (TC 3.A.3) family. Type IB subfamily.</text>
</comment>
<dbReference type="SUPFAM" id="SSF81653">
    <property type="entry name" value="Calcium ATPase, transduction domain A"/>
    <property type="match status" value="1"/>
</dbReference>
<dbReference type="Gene3D" id="3.30.70.100">
    <property type="match status" value="1"/>
</dbReference>
<evidence type="ECO:0000256" key="2">
    <source>
        <dbReference type="ARBA" id="ARBA00006024"/>
    </source>
</evidence>
<dbReference type="InterPro" id="IPR044492">
    <property type="entry name" value="P_typ_ATPase_HD_dom"/>
</dbReference>
<dbReference type="GO" id="GO:0140581">
    <property type="term" value="F:P-type monovalent copper transporter activity"/>
    <property type="evidence" value="ECO:0007669"/>
    <property type="project" value="UniProtKB-EC"/>
</dbReference>
<comment type="subcellular location">
    <subcellularLocation>
        <location evidence="1">Cell membrane</location>
        <topology evidence="1">Multi-pass membrane protein</topology>
    </subcellularLocation>
</comment>
<evidence type="ECO:0000256" key="7">
    <source>
        <dbReference type="ARBA" id="ARBA00022692"/>
    </source>
</evidence>
<dbReference type="AlphaFoldDB" id="A0A6L3ZJ09"/>
<keyword evidence="4" id="KW-0813">Transport</keyword>
<dbReference type="PRINTS" id="PR00943">
    <property type="entry name" value="CUATPASE"/>
</dbReference>
<evidence type="ECO:0000256" key="15">
    <source>
        <dbReference type="ARBA" id="ARBA00023008"/>
    </source>
</evidence>
<dbReference type="NCBIfam" id="TIGR01494">
    <property type="entry name" value="ATPase_P-type"/>
    <property type="match status" value="1"/>
</dbReference>
<dbReference type="OrthoDB" id="1521937at2"/>
<keyword evidence="15" id="KW-0186">Copper</keyword>
<dbReference type="CDD" id="cd02094">
    <property type="entry name" value="P-type_ATPase_Cu-like"/>
    <property type="match status" value="1"/>
</dbReference>
<dbReference type="Gene3D" id="3.40.50.1000">
    <property type="entry name" value="HAD superfamily/HAD-like"/>
    <property type="match status" value="1"/>
</dbReference>
<keyword evidence="8 20" id="KW-0479">Metal-binding</keyword>
<name>A0A6L3ZJ09_9FLAO</name>
<keyword evidence="23" id="KW-1185">Reference proteome</keyword>
<dbReference type="PANTHER" id="PTHR43520:SF8">
    <property type="entry name" value="P-TYPE CU(+) TRANSPORTER"/>
    <property type="match status" value="1"/>
</dbReference>
<evidence type="ECO:0000259" key="21">
    <source>
        <dbReference type="PROSITE" id="PS50846"/>
    </source>
</evidence>
<reference evidence="22 23" key="1">
    <citation type="submission" date="2019-10" db="EMBL/GenBank/DDBJ databases">
        <title>Genome sequence of Phaeocystidibacter marisrubri JCM30614 (type strain).</title>
        <authorList>
            <person name="Bowman J.P."/>
        </authorList>
    </citation>
    <scope>NUCLEOTIDE SEQUENCE [LARGE SCALE GENOMIC DNA]</scope>
    <source>
        <strain evidence="22 23">JCM 30614</strain>
    </source>
</reference>
<evidence type="ECO:0000256" key="12">
    <source>
        <dbReference type="ARBA" id="ARBA00022842"/>
    </source>
</evidence>
<evidence type="ECO:0000256" key="5">
    <source>
        <dbReference type="ARBA" id="ARBA00022475"/>
    </source>
</evidence>
<dbReference type="GO" id="GO:0005507">
    <property type="term" value="F:copper ion binding"/>
    <property type="evidence" value="ECO:0007669"/>
    <property type="project" value="TreeGrafter"/>
</dbReference>
<keyword evidence="12" id="KW-0460">Magnesium</keyword>
<dbReference type="EMBL" id="WBVQ01000001">
    <property type="protein sequence ID" value="KAB2817871.1"/>
    <property type="molecule type" value="Genomic_DNA"/>
</dbReference>
<dbReference type="CDD" id="cd00371">
    <property type="entry name" value="HMA"/>
    <property type="match status" value="1"/>
</dbReference>
<keyword evidence="10" id="KW-0187">Copper transport</keyword>
<evidence type="ECO:0000256" key="4">
    <source>
        <dbReference type="ARBA" id="ARBA00022448"/>
    </source>
</evidence>
<evidence type="ECO:0000256" key="1">
    <source>
        <dbReference type="ARBA" id="ARBA00004651"/>
    </source>
</evidence>
<dbReference type="InterPro" id="IPR023214">
    <property type="entry name" value="HAD_sf"/>
</dbReference>
<evidence type="ECO:0000256" key="11">
    <source>
        <dbReference type="ARBA" id="ARBA00022840"/>
    </source>
</evidence>
<dbReference type="GO" id="GO:0016887">
    <property type="term" value="F:ATP hydrolysis activity"/>
    <property type="evidence" value="ECO:0007669"/>
    <property type="project" value="InterPro"/>
</dbReference>
<sequence>MSTSKTLPVSGMSCAACAVNVEKALKSSKGIVSANVNFANHTAQVEYDDSATLDDLRKSVQDVGYDLIIPEDSDKGAEEVYDTVRQLQEDHYKELKTKTIGSLIFSVPVFALSMLIPKQSWSNMAMMILTIPVLFWFGRSFFVNAWKQAQHLYANMDTLVAVSTGVAFVFSAVNTLMPEWLESRGMEPHVYFEAAAVIVSFILIGKLLESRATSQTSDAIKGLMDLQPDEVVVVEGEAEIIVAVKNVMVGDLLRVKPGGRIAVDGYVEAGESYVDESMLTGEPVPVAKFEGERVVAGTINQKGTLTYRASEVGSETVLARIVQRVREAQGSKAPVQRLVDKIAGIFVPVVLGLAIITFAVWAFSGAEDAVIRGMLAAITVLVIACPCALGLATPTAIMAGVGAGARHGILIRDAESLEKGHRVTDVVLDKTGTITHGHPSVKEVLKVHSNIHWSTLEAIEQLSEHPLASAIVGWLRNEHQPDTDKPDLHGFESVTGAGAIAKVDDFVYRVGKPSWLIQEGVEWTDEAEAWTVVQGEYGRSVVAFSKDQTLEALFSISDTIKEEAFEAVRQLNNKGITVHLLTGDHMATATAVAREVGIDHVKAEVTPDEKYEYVEALQHSGKHVAMVGDGVNDAQALALADVSIAMGGGTEIAMDTARITLMRDNLSGVPDALRLSRATVNTIRQNLFWAFIYNLIGIPIAAGVLYPAYGFMLNPMIAGAAMGLSSVSVVTNSLRLRTVFKSK</sequence>
<evidence type="ECO:0000256" key="16">
    <source>
        <dbReference type="ARBA" id="ARBA00023065"/>
    </source>
</evidence>
<feature type="transmembrane region" description="Helical" evidence="20">
    <location>
        <begin position="687"/>
        <end position="709"/>
    </location>
</feature>
<dbReference type="FunFam" id="3.40.50.1000:FF:000144">
    <property type="entry name" value="copper-transporting ATPase 1 isoform X2"/>
    <property type="match status" value="1"/>
</dbReference>
<dbReference type="SUPFAM" id="SSF55008">
    <property type="entry name" value="HMA, heavy metal-associated domain"/>
    <property type="match status" value="1"/>
</dbReference>
<dbReference type="RefSeq" id="WP_151692559.1">
    <property type="nucleotide sequence ID" value="NZ_BMGX01000002.1"/>
</dbReference>
<feature type="transmembrane region" description="Helical" evidence="20">
    <location>
        <begin position="369"/>
        <end position="392"/>
    </location>
</feature>
<keyword evidence="17 20" id="KW-0472">Membrane</keyword>
<keyword evidence="5 20" id="KW-1003">Cell membrane</keyword>
<evidence type="ECO:0000256" key="10">
    <source>
        <dbReference type="ARBA" id="ARBA00022796"/>
    </source>
</evidence>
<dbReference type="Proteomes" id="UP000484164">
    <property type="component" value="Unassembled WGS sequence"/>
</dbReference>
<dbReference type="GO" id="GO:0043682">
    <property type="term" value="F:P-type divalent copper transporter activity"/>
    <property type="evidence" value="ECO:0007669"/>
    <property type="project" value="TreeGrafter"/>
</dbReference>
<organism evidence="22 23">
    <name type="scientific">Phaeocystidibacter marisrubri</name>
    <dbReference type="NCBI Taxonomy" id="1577780"/>
    <lineage>
        <taxon>Bacteria</taxon>
        <taxon>Pseudomonadati</taxon>
        <taxon>Bacteroidota</taxon>
        <taxon>Flavobacteriia</taxon>
        <taxon>Flavobacteriales</taxon>
        <taxon>Phaeocystidibacteraceae</taxon>
        <taxon>Phaeocystidibacter</taxon>
    </lineage>
</organism>
<dbReference type="InterPro" id="IPR036412">
    <property type="entry name" value="HAD-like_sf"/>
</dbReference>
<dbReference type="InterPro" id="IPR006121">
    <property type="entry name" value="HMA_dom"/>
</dbReference>
<dbReference type="SFLD" id="SFLDF00027">
    <property type="entry name" value="p-type_atpase"/>
    <property type="match status" value="1"/>
</dbReference>
<comment type="caution">
    <text evidence="22">The sequence shown here is derived from an EMBL/GenBank/DDBJ whole genome shotgun (WGS) entry which is preliminary data.</text>
</comment>
<dbReference type="PANTHER" id="PTHR43520">
    <property type="entry name" value="ATP7, ISOFORM B"/>
    <property type="match status" value="1"/>
</dbReference>
<dbReference type="Pfam" id="PF00403">
    <property type="entry name" value="HMA"/>
    <property type="match status" value="1"/>
</dbReference>
<evidence type="ECO:0000256" key="14">
    <source>
        <dbReference type="ARBA" id="ARBA00022989"/>
    </source>
</evidence>
<dbReference type="Gene3D" id="2.70.150.10">
    <property type="entry name" value="Calcium-transporting ATPase, cytoplasmic transduction domain A"/>
    <property type="match status" value="1"/>
</dbReference>
<evidence type="ECO:0000256" key="6">
    <source>
        <dbReference type="ARBA" id="ARBA00022553"/>
    </source>
</evidence>
<feature type="transmembrane region" description="Helical" evidence="20">
    <location>
        <begin position="124"/>
        <end position="146"/>
    </location>
</feature>
<evidence type="ECO:0000256" key="13">
    <source>
        <dbReference type="ARBA" id="ARBA00022967"/>
    </source>
</evidence>
<keyword evidence="16" id="KW-0406">Ion transport</keyword>
<dbReference type="Gene3D" id="3.40.1110.10">
    <property type="entry name" value="Calcium-transporting ATPase, cytoplasmic domain N"/>
    <property type="match status" value="1"/>
</dbReference>
<dbReference type="FunFam" id="3.30.70.100:FF:000005">
    <property type="entry name" value="Copper-exporting P-type ATPase A"/>
    <property type="match status" value="1"/>
</dbReference>
<keyword evidence="7 20" id="KW-0812">Transmembrane</keyword>
<dbReference type="PROSITE" id="PS01047">
    <property type="entry name" value="HMA_1"/>
    <property type="match status" value="1"/>
</dbReference>
<dbReference type="SFLD" id="SFLDS00003">
    <property type="entry name" value="Haloacid_Dehalogenase"/>
    <property type="match status" value="1"/>
</dbReference>